<dbReference type="EMBL" id="JAGFBU010000003">
    <property type="protein sequence ID" value="MBP4141951.1"/>
    <property type="molecule type" value="Genomic_DNA"/>
</dbReference>
<evidence type="ECO:0000313" key="3">
    <source>
        <dbReference type="Proteomes" id="UP000674217"/>
    </source>
</evidence>
<evidence type="ECO:0000313" key="2">
    <source>
        <dbReference type="EMBL" id="MBP4141951.1"/>
    </source>
</evidence>
<name>A0ABS5CTJ9_9FLAO</name>
<accession>A0ABS5CTJ9</accession>
<organism evidence="2 3">
    <name type="scientific">Flavobacterium flabelliforme</name>
    <dbReference type="NCBI Taxonomy" id="2816119"/>
    <lineage>
        <taxon>Bacteria</taxon>
        <taxon>Pseudomonadati</taxon>
        <taxon>Bacteroidota</taxon>
        <taxon>Flavobacteriia</taxon>
        <taxon>Flavobacteriales</taxon>
        <taxon>Flavobacteriaceae</taxon>
        <taxon>Flavobacterium</taxon>
    </lineage>
</organism>
<keyword evidence="3" id="KW-1185">Reference proteome</keyword>
<feature type="signal peptide" evidence="1">
    <location>
        <begin position="1"/>
        <end position="18"/>
    </location>
</feature>
<feature type="chain" id="PRO_5047212301" evidence="1">
    <location>
        <begin position="19"/>
        <end position="77"/>
    </location>
</feature>
<keyword evidence="1" id="KW-0732">Signal</keyword>
<evidence type="ECO:0000256" key="1">
    <source>
        <dbReference type="SAM" id="SignalP"/>
    </source>
</evidence>
<dbReference type="PROSITE" id="PS51257">
    <property type="entry name" value="PROKAR_LIPOPROTEIN"/>
    <property type="match status" value="1"/>
</dbReference>
<reference evidence="2 3" key="1">
    <citation type="submission" date="2021-03" db="EMBL/GenBank/DDBJ databases">
        <title>Flavobacterium Flabelliformis Sp. Nov. And Flavobacterium Geliluteum Sp. Nov., Two Novel Multidrug Resistant Psychrophilic Species Isolated From Antarctica.</title>
        <authorList>
            <person name="Kralova S."/>
            <person name="Busse H.J."/>
            <person name="Bezdicek M."/>
            <person name="Nykrynova M."/>
            <person name="Kroupova E."/>
            <person name="Krsek D."/>
            <person name="Sedlacek I."/>
        </authorList>
    </citation>
    <scope>NUCLEOTIDE SEQUENCE [LARGE SCALE GENOMIC DNA]</scope>
    <source>
        <strain evidence="2 3">P4023</strain>
    </source>
</reference>
<protein>
    <submittedName>
        <fullName evidence="2">Uncharacterized protein</fullName>
    </submittedName>
</protein>
<comment type="caution">
    <text evidence="2">The sequence shown here is derived from an EMBL/GenBank/DDBJ whole genome shotgun (WGS) entry which is preliminary data.</text>
</comment>
<sequence>MKKIFFIAAFTVSGLVMVSCDADSIDNTTAQAKEFAIKKENLKSMENDSVSVLKISTVNANLDPGDEIIIITPPKKP</sequence>
<dbReference type="Proteomes" id="UP000674217">
    <property type="component" value="Unassembled WGS sequence"/>
</dbReference>
<proteinExistence type="predicted"/>
<gene>
    <name evidence="2" type="ORF">J3S90_09060</name>
</gene>
<dbReference type="RefSeq" id="WP_210645922.1">
    <property type="nucleotide sequence ID" value="NZ_JAGFBU010000003.1"/>
</dbReference>